<protein>
    <submittedName>
        <fullName evidence="2">Phosphosulfolactate synthase</fullName>
    </submittedName>
</protein>
<dbReference type="KEGG" id="huw:FPZ11_11375"/>
<dbReference type="Proteomes" id="UP000320216">
    <property type="component" value="Chromosome"/>
</dbReference>
<comment type="similarity">
    <text evidence="1">Belongs to the phosphosulfolactate synthase family.</text>
</comment>
<evidence type="ECO:0000313" key="2">
    <source>
        <dbReference type="EMBL" id="QDZ16840.1"/>
    </source>
</evidence>
<dbReference type="InterPro" id="IPR003830">
    <property type="entry name" value="ComA_synth"/>
</dbReference>
<name>A0A5B8MB29_9MICO</name>
<evidence type="ECO:0000256" key="1">
    <source>
        <dbReference type="ARBA" id="ARBA00010424"/>
    </source>
</evidence>
<dbReference type="OrthoDB" id="7809088at2"/>
<gene>
    <name evidence="2" type="ORF">FPZ11_11375</name>
</gene>
<proteinExistence type="inferred from homology"/>
<dbReference type="AlphaFoldDB" id="A0A5B8MB29"/>
<accession>A0A5B8MB29</accession>
<dbReference type="Gene3D" id="3.20.20.70">
    <property type="entry name" value="Aldolase class I"/>
    <property type="match status" value="1"/>
</dbReference>
<reference evidence="2 3" key="1">
    <citation type="submission" date="2019-07" db="EMBL/GenBank/DDBJ databases">
        <title>Full genome sequence of Humibacter sp. WJ7-1.</title>
        <authorList>
            <person name="Im W.-T."/>
        </authorList>
    </citation>
    <scope>NUCLEOTIDE SEQUENCE [LARGE SCALE GENOMIC DNA]</scope>
    <source>
        <strain evidence="2 3">WJ7-1</strain>
    </source>
</reference>
<organism evidence="2 3">
    <name type="scientific">Humibacter ginsenosidimutans</name>
    <dbReference type="NCBI Taxonomy" id="2599293"/>
    <lineage>
        <taxon>Bacteria</taxon>
        <taxon>Bacillati</taxon>
        <taxon>Actinomycetota</taxon>
        <taxon>Actinomycetes</taxon>
        <taxon>Micrococcales</taxon>
        <taxon>Microbacteriaceae</taxon>
        <taxon>Humibacter</taxon>
    </lineage>
</organism>
<dbReference type="SUPFAM" id="SSF102110">
    <property type="entry name" value="(2r)-phospho-3-sulfolactate synthase ComA"/>
    <property type="match status" value="1"/>
</dbReference>
<dbReference type="EMBL" id="CP042305">
    <property type="protein sequence ID" value="QDZ16840.1"/>
    <property type="molecule type" value="Genomic_DNA"/>
</dbReference>
<dbReference type="InterPro" id="IPR013785">
    <property type="entry name" value="Aldolase_TIM"/>
</dbReference>
<dbReference type="InterPro" id="IPR036112">
    <property type="entry name" value="ComA_synth_sf"/>
</dbReference>
<dbReference type="PANTHER" id="PTHR48413">
    <property type="match status" value="1"/>
</dbReference>
<dbReference type="PANTHER" id="PTHR48413:SF1">
    <property type="entry name" value="PROTEIN HEAT-STRESS-ASSOCIATED 32"/>
    <property type="match status" value="1"/>
</dbReference>
<keyword evidence="3" id="KW-1185">Reference proteome</keyword>
<dbReference type="Pfam" id="PF02679">
    <property type="entry name" value="ComA"/>
    <property type="match status" value="1"/>
</dbReference>
<evidence type="ECO:0000313" key="3">
    <source>
        <dbReference type="Proteomes" id="UP000320216"/>
    </source>
</evidence>
<sequence length="275" mass="31144">MLPQRQEKPRARGRTMMIDGGIPTAQFVDIIESHGDLVDTVKFGWGTALVTEQLQWKIDAALRNGVEFYFGGTLFEKYVSQDRFDDWRRFVDGFGARSVEISNGTIALSNDRKADYIRRVAGDYTVYSEVGYKESERSETMRPELWVRYIRQDLDAGSDTVITEARESGKSGIARANGELRYGLIEEILESGIDIDRIMFETPTKELQTYFIRRVGPNVNVGNIAHADLVPLETLRLGLRSDTLLALDASIDPDFDDGPFDERHDLRLQGEDTHA</sequence>